<comment type="similarity">
    <text evidence="1">Belongs to the iron/ascorbate-dependent oxidoreductase family.</text>
</comment>
<dbReference type="EMBL" id="DUZY01000007">
    <property type="protein sequence ID" value="DAD44794.1"/>
    <property type="molecule type" value="Genomic_DNA"/>
</dbReference>
<dbReference type="GO" id="GO:0016491">
    <property type="term" value="F:oxidoreductase activity"/>
    <property type="evidence" value="ECO:0007669"/>
    <property type="project" value="UniProtKB-KW"/>
</dbReference>
<dbReference type="PANTHER" id="PTHR47990">
    <property type="entry name" value="2-OXOGLUTARATE (2OG) AND FE(II)-DEPENDENT OXYGENASE SUPERFAMILY PROTEIN-RELATED"/>
    <property type="match status" value="1"/>
</dbReference>
<dbReference type="SUPFAM" id="SSF51197">
    <property type="entry name" value="Clavaminate synthase-like"/>
    <property type="match status" value="1"/>
</dbReference>
<protein>
    <recommendedName>
        <fullName evidence="2">Fe2OG dioxygenase domain-containing protein</fullName>
    </recommendedName>
</protein>
<feature type="domain" description="Fe2OG dioxygenase" evidence="2">
    <location>
        <begin position="113"/>
        <end position="214"/>
    </location>
</feature>
<dbReference type="InterPro" id="IPR027443">
    <property type="entry name" value="IPNS-like_sf"/>
</dbReference>
<evidence type="ECO:0000313" key="3">
    <source>
        <dbReference type="EMBL" id="DAD44794.1"/>
    </source>
</evidence>
<evidence type="ECO:0000313" key="4">
    <source>
        <dbReference type="Proteomes" id="UP000607653"/>
    </source>
</evidence>
<evidence type="ECO:0000256" key="1">
    <source>
        <dbReference type="RuleBase" id="RU003682"/>
    </source>
</evidence>
<sequence length="275" mass="30357">MAVLVSPPSSLSSCGMKASPLWVLQLNTLINFGPITTQDFGIYILSLSHTYTHKFIKTCIYTVLISCSGVMDEYQKEMKQLSVRLLRLILSSLGLAREDLTKWVGPAGEFTQGATTALQLNSYPACPDPNRTMGLAAHTDTSMFTILYQSNTSGLQIFRDGFGWVSVPPLAGALIVNVGDLLQILSNARFPAVLHRAVVNRTNQRLSIAYFYGPSTETRIMPLSKLIGPGDPPLYRSLTWKEYIGIKAKHLYRALSLVRLQQLAPMNGSLDMNDQ</sequence>
<dbReference type="Gene3D" id="2.60.120.330">
    <property type="entry name" value="B-lactam Antibiotic, Isopenicillin N Synthase, Chain"/>
    <property type="match status" value="1"/>
</dbReference>
<organism evidence="3 4">
    <name type="scientific">Nelumbo nucifera</name>
    <name type="common">Sacred lotus</name>
    <dbReference type="NCBI Taxonomy" id="4432"/>
    <lineage>
        <taxon>Eukaryota</taxon>
        <taxon>Viridiplantae</taxon>
        <taxon>Streptophyta</taxon>
        <taxon>Embryophyta</taxon>
        <taxon>Tracheophyta</taxon>
        <taxon>Spermatophyta</taxon>
        <taxon>Magnoliopsida</taxon>
        <taxon>Proteales</taxon>
        <taxon>Nelumbonaceae</taxon>
        <taxon>Nelumbo</taxon>
    </lineage>
</organism>
<dbReference type="Proteomes" id="UP000607653">
    <property type="component" value="Unassembled WGS sequence"/>
</dbReference>
<name>A0A822ZF18_NELNU</name>
<dbReference type="InterPro" id="IPR050231">
    <property type="entry name" value="Iron_ascorbate_oxido_reductase"/>
</dbReference>
<keyword evidence="1" id="KW-0560">Oxidoreductase</keyword>
<dbReference type="PRINTS" id="PR00682">
    <property type="entry name" value="IPNSYNTHASE"/>
</dbReference>
<keyword evidence="1" id="KW-0408">Iron</keyword>
<dbReference type="InterPro" id="IPR005123">
    <property type="entry name" value="Oxoglu/Fe-dep_dioxygenase_dom"/>
</dbReference>
<dbReference type="AlphaFoldDB" id="A0A822ZF18"/>
<dbReference type="GO" id="GO:0046872">
    <property type="term" value="F:metal ion binding"/>
    <property type="evidence" value="ECO:0007669"/>
    <property type="project" value="UniProtKB-KW"/>
</dbReference>
<accession>A0A822ZF18</accession>
<comment type="caution">
    <text evidence="3">The sequence shown here is derived from an EMBL/GenBank/DDBJ whole genome shotgun (WGS) entry which is preliminary data.</text>
</comment>
<keyword evidence="4" id="KW-1185">Reference proteome</keyword>
<dbReference type="PROSITE" id="PS51471">
    <property type="entry name" value="FE2OG_OXY"/>
    <property type="match status" value="1"/>
</dbReference>
<evidence type="ECO:0000259" key="2">
    <source>
        <dbReference type="PROSITE" id="PS51471"/>
    </source>
</evidence>
<reference evidence="3 4" key="1">
    <citation type="journal article" date="2020" name="Mol. Biol. Evol.">
        <title>Distinct Expression and Methylation Patterns for Genes with Different Fates following a Single Whole-Genome Duplication in Flowering Plants.</title>
        <authorList>
            <person name="Shi T."/>
            <person name="Rahmani R.S."/>
            <person name="Gugger P.F."/>
            <person name="Wang M."/>
            <person name="Li H."/>
            <person name="Zhang Y."/>
            <person name="Li Z."/>
            <person name="Wang Q."/>
            <person name="Van de Peer Y."/>
            <person name="Marchal K."/>
            <person name="Chen J."/>
        </authorList>
    </citation>
    <scope>NUCLEOTIDE SEQUENCE [LARGE SCALE GENOMIC DNA]</scope>
    <source>
        <tissue evidence="3">Leaf</tissue>
    </source>
</reference>
<proteinExistence type="inferred from homology"/>
<dbReference type="InterPro" id="IPR044861">
    <property type="entry name" value="IPNS-like_FE2OG_OXY"/>
</dbReference>
<gene>
    <name evidence="3" type="ORF">HUJ06_003024</name>
</gene>
<dbReference type="Pfam" id="PF03171">
    <property type="entry name" value="2OG-FeII_Oxy"/>
    <property type="match status" value="1"/>
</dbReference>
<keyword evidence="1" id="KW-0479">Metal-binding</keyword>